<dbReference type="SUPFAM" id="SSF56784">
    <property type="entry name" value="HAD-like"/>
    <property type="match status" value="1"/>
</dbReference>
<accession>A0A399T2G8</accession>
<keyword evidence="6" id="KW-1185">Reference proteome</keyword>
<dbReference type="GO" id="GO:0005737">
    <property type="term" value="C:cytoplasm"/>
    <property type="evidence" value="ECO:0007669"/>
    <property type="project" value="TreeGrafter"/>
</dbReference>
<comment type="caution">
    <text evidence="5">The sequence shown here is derived from an EMBL/GenBank/DDBJ whole genome shotgun (WGS) entry which is preliminary data.</text>
</comment>
<organism evidence="5 6">
    <name type="scientific">Maribellus luteus</name>
    <dbReference type="NCBI Taxonomy" id="2305463"/>
    <lineage>
        <taxon>Bacteria</taxon>
        <taxon>Pseudomonadati</taxon>
        <taxon>Bacteroidota</taxon>
        <taxon>Bacteroidia</taxon>
        <taxon>Marinilabiliales</taxon>
        <taxon>Prolixibacteraceae</taxon>
        <taxon>Maribellus</taxon>
    </lineage>
</organism>
<feature type="active site" description="Proton donor" evidence="2">
    <location>
        <position position="32"/>
    </location>
</feature>
<comment type="similarity">
    <text evidence="1">Belongs to the HAD-like hydrolase superfamily.</text>
</comment>
<proteinExistence type="inferred from homology"/>
<comment type="cofactor">
    <cofactor evidence="4">
        <name>Mg(2+)</name>
        <dbReference type="ChEBI" id="CHEBI:18420"/>
    </cofactor>
    <text evidence="4">Divalent metal ions. Mg(2+) is the most effective.</text>
</comment>
<dbReference type="PIRSF" id="PIRSF000915">
    <property type="entry name" value="PGP-type_phosphatase"/>
    <property type="match status" value="1"/>
</dbReference>
<dbReference type="PANTHER" id="PTHR19288:SF46">
    <property type="entry name" value="HALOACID DEHALOGENASE-LIKE HYDROLASE DOMAIN-CONTAINING PROTEIN 2"/>
    <property type="match status" value="1"/>
</dbReference>
<dbReference type="Gene3D" id="3.40.50.1000">
    <property type="entry name" value="HAD superfamily/HAD-like"/>
    <property type="match status" value="2"/>
</dbReference>
<dbReference type="NCBIfam" id="TIGR01460">
    <property type="entry name" value="HAD-SF-IIA"/>
    <property type="match status" value="1"/>
</dbReference>
<dbReference type="GO" id="GO:0016791">
    <property type="term" value="F:phosphatase activity"/>
    <property type="evidence" value="ECO:0007669"/>
    <property type="project" value="TreeGrafter"/>
</dbReference>
<sequence length="290" mass="32252">MVDENVFLSSFPDEQALYNHLQKIRHVALDMDGTIYRGNTIFPFTGQFLSDLKAMGIGYSFLTNNPSKSTADYLEHLRRMGIVATKSELYTTAQATIDYLQNNHPEVKRLFILGTPSMIHEFELAGFVSVPDDPKEEPDAVVVGFDLTLTYDRLSRAAWWVSQEKLYVATNPDYVCPTDEPVVLVDCGSICAAIEKAVGREPDRVLGKPQPEMLNGILELHNLKSEEVAMVGDRIYTDILMAHRANSLGVLVLSGEATMEDAEKAAPKPNLVTPTIETFGKLLKLSRTNQ</sequence>
<evidence type="ECO:0000256" key="4">
    <source>
        <dbReference type="PIRSR" id="PIRSR000915-3"/>
    </source>
</evidence>
<feature type="binding site" evidence="3">
    <location>
        <position position="208"/>
    </location>
    <ligand>
        <name>substrate</name>
    </ligand>
</feature>
<name>A0A399T2G8_9BACT</name>
<dbReference type="AlphaFoldDB" id="A0A399T2G8"/>
<dbReference type="GO" id="GO:0046872">
    <property type="term" value="F:metal ion binding"/>
    <property type="evidence" value="ECO:0007669"/>
    <property type="project" value="UniProtKB-KW"/>
</dbReference>
<keyword evidence="4" id="KW-0460">Magnesium</keyword>
<evidence type="ECO:0000313" key="6">
    <source>
        <dbReference type="Proteomes" id="UP000265926"/>
    </source>
</evidence>
<evidence type="ECO:0000256" key="2">
    <source>
        <dbReference type="PIRSR" id="PIRSR000915-1"/>
    </source>
</evidence>
<keyword evidence="4" id="KW-0479">Metal-binding</keyword>
<dbReference type="OrthoDB" id="9810449at2"/>
<feature type="active site" description="Nucleophile" evidence="2">
    <location>
        <position position="30"/>
    </location>
</feature>
<dbReference type="Pfam" id="PF13242">
    <property type="entry name" value="Hydrolase_like"/>
    <property type="match status" value="1"/>
</dbReference>
<dbReference type="InterPro" id="IPR006357">
    <property type="entry name" value="HAD-SF_hydro_IIA"/>
</dbReference>
<evidence type="ECO:0000256" key="3">
    <source>
        <dbReference type="PIRSR" id="PIRSR000915-2"/>
    </source>
</evidence>
<protein>
    <submittedName>
        <fullName evidence="5">HAD-IIA family hydrolase</fullName>
    </submittedName>
</protein>
<dbReference type="EMBL" id="QWGR01000001">
    <property type="protein sequence ID" value="RIJ50516.1"/>
    <property type="molecule type" value="Genomic_DNA"/>
</dbReference>
<feature type="binding site" evidence="4">
    <location>
        <position position="32"/>
    </location>
    <ligand>
        <name>Mg(2+)</name>
        <dbReference type="ChEBI" id="CHEBI:18420"/>
    </ligand>
</feature>
<dbReference type="InterPro" id="IPR023214">
    <property type="entry name" value="HAD_sf"/>
</dbReference>
<evidence type="ECO:0000256" key="1">
    <source>
        <dbReference type="PIRNR" id="PIRNR000915"/>
    </source>
</evidence>
<gene>
    <name evidence="5" type="ORF">D1614_00845</name>
</gene>
<keyword evidence="5" id="KW-0378">Hydrolase</keyword>
<feature type="binding site" evidence="4">
    <location>
        <position position="233"/>
    </location>
    <ligand>
        <name>Mg(2+)</name>
        <dbReference type="ChEBI" id="CHEBI:18420"/>
    </ligand>
</feature>
<dbReference type="Pfam" id="PF13344">
    <property type="entry name" value="Hydrolase_6"/>
    <property type="match status" value="1"/>
</dbReference>
<feature type="binding site" evidence="4">
    <location>
        <position position="30"/>
    </location>
    <ligand>
        <name>Mg(2+)</name>
        <dbReference type="ChEBI" id="CHEBI:18420"/>
    </ligand>
</feature>
<dbReference type="Proteomes" id="UP000265926">
    <property type="component" value="Unassembled WGS sequence"/>
</dbReference>
<evidence type="ECO:0000313" key="5">
    <source>
        <dbReference type="EMBL" id="RIJ50516.1"/>
    </source>
</evidence>
<dbReference type="RefSeq" id="WP_119435986.1">
    <property type="nucleotide sequence ID" value="NZ_QWGR01000001.1"/>
</dbReference>
<dbReference type="PANTHER" id="PTHR19288">
    <property type="entry name" value="4-NITROPHENYLPHOSPHATASE-RELATED"/>
    <property type="match status" value="1"/>
</dbReference>
<dbReference type="InterPro" id="IPR036412">
    <property type="entry name" value="HAD-like_sf"/>
</dbReference>
<reference evidence="5 6" key="1">
    <citation type="submission" date="2018-08" db="EMBL/GenBank/DDBJ databases">
        <title>Pallidiluteibacterium maritimus gen. nov., sp. nov., isolated from coastal sediment.</title>
        <authorList>
            <person name="Zhou L.Y."/>
        </authorList>
    </citation>
    <scope>NUCLEOTIDE SEQUENCE [LARGE SCALE GENOMIC DNA]</scope>
    <source>
        <strain evidence="5 6">XSD2</strain>
    </source>
</reference>